<evidence type="ECO:0000313" key="3">
    <source>
        <dbReference type="Proteomes" id="UP000276603"/>
    </source>
</evidence>
<comment type="caution">
    <text evidence="2">The sequence shown here is derived from an EMBL/GenBank/DDBJ whole genome shotgun (WGS) entry which is preliminary data.</text>
</comment>
<proteinExistence type="predicted"/>
<feature type="domain" description="Outer membrane protein beta-barrel" evidence="1">
    <location>
        <begin position="19"/>
        <end position="165"/>
    </location>
</feature>
<sequence>MNKAFFGLLIFLFSGITYAQTNIRPGIRLGFNSANISNTTLDNKIGPNAAIFVDFRFSRHYSLQPEIMYSRQGGKSNIRTNEDLDIDYLSFGVVNKFFVAPNQGLHLILGPSLDFDFENNLINVINETNDSDVTPLDLSFFFGIGYEFDFGLVLEARYKQGLLDIDLFDEDFESDFYRGEGNTLNNVFQFGVAYKFDLR</sequence>
<dbReference type="OrthoDB" id="947434at2"/>
<dbReference type="Pfam" id="PF13568">
    <property type="entry name" value="OMP_b-brl_2"/>
    <property type="match status" value="1"/>
</dbReference>
<evidence type="ECO:0000259" key="1">
    <source>
        <dbReference type="Pfam" id="PF13568"/>
    </source>
</evidence>
<keyword evidence="3" id="KW-1185">Reference proteome</keyword>
<name>A0A3B0CH35_9FLAO</name>
<dbReference type="RefSeq" id="WP_120709597.1">
    <property type="nucleotide sequence ID" value="NZ_RBCJ01000001.1"/>
</dbReference>
<dbReference type="EMBL" id="RBCJ01000001">
    <property type="protein sequence ID" value="RKN82406.1"/>
    <property type="molecule type" value="Genomic_DNA"/>
</dbReference>
<organism evidence="2 3">
    <name type="scientific">Ulvibacterium marinum</name>
    <dbReference type="NCBI Taxonomy" id="2419782"/>
    <lineage>
        <taxon>Bacteria</taxon>
        <taxon>Pseudomonadati</taxon>
        <taxon>Bacteroidota</taxon>
        <taxon>Flavobacteriia</taxon>
        <taxon>Flavobacteriales</taxon>
        <taxon>Flavobacteriaceae</taxon>
        <taxon>Ulvibacterium</taxon>
    </lineage>
</organism>
<evidence type="ECO:0000313" key="2">
    <source>
        <dbReference type="EMBL" id="RKN82406.1"/>
    </source>
</evidence>
<accession>A0A3B0CH35</accession>
<dbReference type="AlphaFoldDB" id="A0A3B0CH35"/>
<reference evidence="2 3" key="1">
    <citation type="submission" date="2018-10" db="EMBL/GenBank/DDBJ databases">
        <title>Ulvibacterium marinum gen. nov., sp. nov., a novel marine bacterium of the family Flavobacteriaceae, isolated from a culture of the green alga Ulva prolifera.</title>
        <authorList>
            <person name="Zhang Z."/>
        </authorList>
    </citation>
    <scope>NUCLEOTIDE SEQUENCE [LARGE SCALE GENOMIC DNA]</scope>
    <source>
        <strain evidence="2 3">CCMM003</strain>
    </source>
</reference>
<dbReference type="Proteomes" id="UP000276603">
    <property type="component" value="Unassembled WGS sequence"/>
</dbReference>
<dbReference type="InterPro" id="IPR025665">
    <property type="entry name" value="Beta-barrel_OMP_2"/>
</dbReference>
<gene>
    <name evidence="2" type="ORF">D7Z94_00700</name>
</gene>
<protein>
    <submittedName>
        <fullName evidence="2">PorT family protein</fullName>
    </submittedName>
</protein>